<dbReference type="GO" id="GO:0005886">
    <property type="term" value="C:plasma membrane"/>
    <property type="evidence" value="ECO:0007669"/>
    <property type="project" value="UniProtKB-SubCell"/>
</dbReference>
<dbReference type="CDD" id="cd06582">
    <property type="entry name" value="TM_PBP1_LivH_like"/>
    <property type="match status" value="1"/>
</dbReference>
<feature type="transmembrane region" description="Helical" evidence="6">
    <location>
        <begin position="58"/>
        <end position="81"/>
    </location>
</feature>
<feature type="transmembrane region" description="Helical" evidence="6">
    <location>
        <begin position="34"/>
        <end position="52"/>
    </location>
</feature>
<feature type="transmembrane region" description="Helical" evidence="6">
    <location>
        <begin position="506"/>
        <end position="526"/>
    </location>
</feature>
<keyword evidence="8" id="KW-1185">Reference proteome</keyword>
<protein>
    <submittedName>
        <fullName evidence="7">ABC transporter permease</fullName>
    </submittedName>
</protein>
<comment type="caution">
    <text evidence="7">The sequence shown here is derived from an EMBL/GenBank/DDBJ whole genome shotgun (WGS) entry which is preliminary data.</text>
</comment>
<dbReference type="Proteomes" id="UP000643405">
    <property type="component" value="Unassembled WGS sequence"/>
</dbReference>
<evidence type="ECO:0000256" key="3">
    <source>
        <dbReference type="ARBA" id="ARBA00022692"/>
    </source>
</evidence>
<dbReference type="InterPro" id="IPR043428">
    <property type="entry name" value="LivM-like"/>
</dbReference>
<evidence type="ECO:0000256" key="4">
    <source>
        <dbReference type="ARBA" id="ARBA00022989"/>
    </source>
</evidence>
<dbReference type="InterPro" id="IPR001851">
    <property type="entry name" value="ABC_transp_permease"/>
</dbReference>
<dbReference type="GO" id="GO:0015658">
    <property type="term" value="F:branched-chain amino acid transmembrane transporter activity"/>
    <property type="evidence" value="ECO:0007669"/>
    <property type="project" value="InterPro"/>
</dbReference>
<sequence>MFGQLVFSGIAIGSLYALVALGLVLVFKSTNLINFAYGQMAMLSTFFGYTLLEQFGLPYGVSFVGALIFSALLAIAVQLILRPARSGSAVIVATLALYMIFSAVAGMIWGWDPQSFPTVFSGDPVIFFDIVASPESLFNLAVTFALMIMMFLFFKFTMIGIAMRALSQNQMAASLMGISVDRLFILTWALSGILGGVAGFLVAPTTFLDTNMMAVLLLKAFTAAVLGGFTSYPGVVLGGLTLGVLENLVAGYVSTELKDTFSFVLLIAVLCIRPEGMLGKPIRMLGKKATEEHTPFDSSARGLSRARKLLLLAAAVAFPLLFHGNTYILYFACLVGIYMIVAIGLDFLIGYTGQISLGHAALFAIGAYSSALLTLDFGLPFLLALVASGVIAGLAGLLLGLSALRLSGLYLAIATLGLGEAMPHILMKWDSVTNGYNGLKPARPSIAGFVFDSEFKLYFLILAVLVVVMLVTNNLLHSKIGRAFIASRDSEAGAEAMGIPLSRYRILAFVLSAVFAGIAGSLYAHVVGFISPSDFNSWMSLVFLCMVFVGGVGSIPGAMLGAAFMTAAPQFFVGSKSLSGILFGGALLIIILFFPKGLAGIYATVVGLFVSAIRGTSAAAKPVSQAD</sequence>
<keyword evidence="2" id="KW-1003">Cell membrane</keyword>
<feature type="transmembrane region" description="Helical" evidence="6">
    <location>
        <begin position="306"/>
        <end position="322"/>
    </location>
</feature>
<feature type="transmembrane region" description="Helical" evidence="6">
    <location>
        <begin position="183"/>
        <end position="204"/>
    </location>
</feature>
<dbReference type="RefSeq" id="WP_188166314.1">
    <property type="nucleotide sequence ID" value="NZ_JACVVX010000007.1"/>
</dbReference>
<evidence type="ECO:0000256" key="5">
    <source>
        <dbReference type="ARBA" id="ARBA00023136"/>
    </source>
</evidence>
<reference evidence="7" key="1">
    <citation type="submission" date="2020-09" db="EMBL/GenBank/DDBJ databases">
        <title>Genome seq and assembly of Tianweitania sp.</title>
        <authorList>
            <person name="Chhetri G."/>
        </authorList>
    </citation>
    <scope>NUCLEOTIDE SEQUENCE</scope>
    <source>
        <strain evidence="7">Rool2</strain>
    </source>
</reference>
<name>A0A8J6PX88_9HYPH</name>
<accession>A0A8J6PX88</accession>
<evidence type="ECO:0000256" key="6">
    <source>
        <dbReference type="SAM" id="Phobius"/>
    </source>
</evidence>
<dbReference type="AlphaFoldDB" id="A0A8J6PX88"/>
<feature type="transmembrane region" description="Helical" evidence="6">
    <location>
        <begin position="6"/>
        <end position="27"/>
    </location>
</feature>
<evidence type="ECO:0000256" key="2">
    <source>
        <dbReference type="ARBA" id="ARBA00022475"/>
    </source>
</evidence>
<evidence type="ECO:0000313" key="8">
    <source>
        <dbReference type="Proteomes" id="UP000643405"/>
    </source>
</evidence>
<feature type="transmembrane region" description="Helical" evidence="6">
    <location>
        <begin position="457"/>
        <end position="476"/>
    </location>
</feature>
<feature type="transmembrane region" description="Helical" evidence="6">
    <location>
        <begin position="137"/>
        <end position="162"/>
    </location>
</feature>
<evidence type="ECO:0000256" key="1">
    <source>
        <dbReference type="ARBA" id="ARBA00004651"/>
    </source>
</evidence>
<dbReference type="Pfam" id="PF02653">
    <property type="entry name" value="BPD_transp_2"/>
    <property type="match status" value="2"/>
</dbReference>
<feature type="transmembrane region" description="Helical" evidence="6">
    <location>
        <begin position="356"/>
        <end position="375"/>
    </location>
</feature>
<dbReference type="CDD" id="cd06581">
    <property type="entry name" value="TM_PBP1_LivM_like"/>
    <property type="match status" value="1"/>
</dbReference>
<evidence type="ECO:0000313" key="7">
    <source>
        <dbReference type="EMBL" id="MBD0416881.1"/>
    </source>
</evidence>
<keyword evidence="3 6" id="KW-0812">Transmembrane</keyword>
<feature type="transmembrane region" description="Helical" evidence="6">
    <location>
        <begin position="577"/>
        <end position="594"/>
    </location>
</feature>
<keyword evidence="4 6" id="KW-1133">Transmembrane helix</keyword>
<proteinExistence type="predicted"/>
<organism evidence="7 8">
    <name type="scientific">Oryzicola mucosus</name>
    <dbReference type="NCBI Taxonomy" id="2767425"/>
    <lineage>
        <taxon>Bacteria</taxon>
        <taxon>Pseudomonadati</taxon>
        <taxon>Pseudomonadota</taxon>
        <taxon>Alphaproteobacteria</taxon>
        <taxon>Hyphomicrobiales</taxon>
        <taxon>Phyllobacteriaceae</taxon>
        <taxon>Oryzicola</taxon>
    </lineage>
</organism>
<feature type="transmembrane region" description="Helical" evidence="6">
    <location>
        <begin position="381"/>
        <end position="401"/>
    </location>
</feature>
<keyword evidence="5 6" id="KW-0472">Membrane</keyword>
<feature type="transmembrane region" description="Helical" evidence="6">
    <location>
        <begin position="538"/>
        <end position="565"/>
    </location>
</feature>
<dbReference type="PANTHER" id="PTHR30482:SF20">
    <property type="entry name" value="HIGH-AFFINITY BRANCHED-CHAIN AMINO ACID TRANSPORT SYSTEM PERMEASE PROTEIN LIVM"/>
    <property type="match status" value="1"/>
</dbReference>
<comment type="subcellular location">
    <subcellularLocation>
        <location evidence="1">Cell membrane</location>
        <topology evidence="1">Multi-pass membrane protein</topology>
    </subcellularLocation>
</comment>
<feature type="transmembrane region" description="Helical" evidence="6">
    <location>
        <begin position="408"/>
        <end position="426"/>
    </location>
</feature>
<dbReference type="EMBL" id="JACVVX010000007">
    <property type="protein sequence ID" value="MBD0416881.1"/>
    <property type="molecule type" value="Genomic_DNA"/>
</dbReference>
<dbReference type="PANTHER" id="PTHR30482">
    <property type="entry name" value="HIGH-AFFINITY BRANCHED-CHAIN AMINO ACID TRANSPORT SYSTEM PERMEASE"/>
    <property type="match status" value="1"/>
</dbReference>
<feature type="transmembrane region" description="Helical" evidence="6">
    <location>
        <begin position="600"/>
        <end position="620"/>
    </location>
</feature>
<feature type="transmembrane region" description="Helical" evidence="6">
    <location>
        <begin position="88"/>
        <end position="111"/>
    </location>
</feature>
<feature type="transmembrane region" description="Helical" evidence="6">
    <location>
        <begin position="328"/>
        <end position="349"/>
    </location>
</feature>
<gene>
    <name evidence="7" type="ORF">ICI42_19705</name>
</gene>